<dbReference type="InterPro" id="IPR002464">
    <property type="entry name" value="DNA/RNA_helicase_DEAH_CS"/>
</dbReference>
<comment type="similarity">
    <text evidence="2">Belongs to the helicase family. RecQ subfamily.</text>
</comment>
<evidence type="ECO:0000256" key="6">
    <source>
        <dbReference type="ARBA" id="ARBA00022840"/>
    </source>
</evidence>
<protein>
    <recommendedName>
        <fullName evidence="11">DNA 3'-5' helicase</fullName>
        <ecNumber evidence="11">5.6.2.4</ecNumber>
    </recommendedName>
    <alternativeName>
        <fullName evidence="12">DNA 3'-5' helicase BLM</fullName>
    </alternativeName>
</protein>
<organism evidence="17 18">
    <name type="scientific">Aplysia californica</name>
    <name type="common">California sea hare</name>
    <dbReference type="NCBI Taxonomy" id="6500"/>
    <lineage>
        <taxon>Eukaryota</taxon>
        <taxon>Metazoa</taxon>
        <taxon>Spiralia</taxon>
        <taxon>Lophotrochozoa</taxon>
        <taxon>Mollusca</taxon>
        <taxon>Gastropoda</taxon>
        <taxon>Heterobranchia</taxon>
        <taxon>Euthyneura</taxon>
        <taxon>Tectipleura</taxon>
        <taxon>Aplysiida</taxon>
        <taxon>Aplysioidea</taxon>
        <taxon>Aplysiidae</taxon>
        <taxon>Aplysia</taxon>
    </lineage>
</organism>
<feature type="compositionally biased region" description="Polar residues" evidence="13">
    <location>
        <begin position="37"/>
        <end position="59"/>
    </location>
</feature>
<evidence type="ECO:0000256" key="8">
    <source>
        <dbReference type="ARBA" id="ARBA00023235"/>
    </source>
</evidence>
<evidence type="ECO:0000256" key="10">
    <source>
        <dbReference type="ARBA" id="ARBA00034617"/>
    </source>
</evidence>
<dbReference type="PANTHER" id="PTHR13710">
    <property type="entry name" value="DNA HELICASE RECQ FAMILY MEMBER"/>
    <property type="match status" value="1"/>
</dbReference>
<reference evidence="18 19" key="1">
    <citation type="submission" date="2025-05" db="UniProtKB">
        <authorList>
            <consortium name="RefSeq"/>
        </authorList>
    </citation>
    <scope>IDENTIFICATION</scope>
</reference>
<dbReference type="InterPro" id="IPR010997">
    <property type="entry name" value="HRDC-like_sf"/>
</dbReference>
<keyword evidence="3" id="KW-0547">Nucleotide-binding</keyword>
<keyword evidence="4" id="KW-0378">Hydrolase</keyword>
<keyword evidence="7" id="KW-0238">DNA-binding</keyword>
<dbReference type="PROSITE" id="PS51194">
    <property type="entry name" value="HELICASE_CTER"/>
    <property type="match status" value="1"/>
</dbReference>
<dbReference type="InterPro" id="IPR027417">
    <property type="entry name" value="P-loop_NTPase"/>
</dbReference>
<accession>A0ABM0JPG4</accession>
<feature type="region of interest" description="Disordered" evidence="13">
    <location>
        <begin position="539"/>
        <end position="572"/>
    </location>
</feature>
<dbReference type="InterPro" id="IPR018982">
    <property type="entry name" value="RQC_domain"/>
</dbReference>
<feature type="region of interest" description="Disordered" evidence="13">
    <location>
        <begin position="1321"/>
        <end position="1440"/>
    </location>
</feature>
<dbReference type="InterPro" id="IPR032284">
    <property type="entry name" value="RecQ_Zn-bd"/>
</dbReference>
<keyword evidence="6" id="KW-0067">ATP-binding</keyword>
<evidence type="ECO:0000259" key="16">
    <source>
        <dbReference type="PROSITE" id="PS51194"/>
    </source>
</evidence>
<evidence type="ECO:0000256" key="7">
    <source>
        <dbReference type="ARBA" id="ARBA00023125"/>
    </source>
</evidence>
<feature type="region of interest" description="Disordered" evidence="13">
    <location>
        <begin position="386"/>
        <end position="426"/>
    </location>
</feature>
<evidence type="ECO:0000256" key="3">
    <source>
        <dbReference type="ARBA" id="ARBA00022741"/>
    </source>
</evidence>
<dbReference type="PANTHER" id="PTHR13710:SF153">
    <property type="entry name" value="RECQ-LIKE DNA HELICASE BLM"/>
    <property type="match status" value="1"/>
</dbReference>
<feature type="region of interest" description="Disordered" evidence="13">
    <location>
        <begin position="350"/>
        <end position="374"/>
    </location>
</feature>
<evidence type="ECO:0000313" key="18">
    <source>
        <dbReference type="RefSeq" id="XP_005098478.1"/>
    </source>
</evidence>
<evidence type="ECO:0000256" key="9">
    <source>
        <dbReference type="ARBA" id="ARBA00023242"/>
    </source>
</evidence>
<dbReference type="Pfam" id="PF00270">
    <property type="entry name" value="DEAD"/>
    <property type="match status" value="1"/>
</dbReference>
<dbReference type="Proteomes" id="UP000694888">
    <property type="component" value="Unplaced"/>
</dbReference>
<keyword evidence="17" id="KW-1185">Reference proteome</keyword>
<feature type="compositionally biased region" description="Polar residues" evidence="13">
    <location>
        <begin position="1373"/>
        <end position="1383"/>
    </location>
</feature>
<dbReference type="GeneID" id="101856181"/>
<feature type="compositionally biased region" description="Basic residues" evidence="13">
    <location>
        <begin position="1333"/>
        <end position="1369"/>
    </location>
</feature>
<feature type="region of interest" description="Disordered" evidence="13">
    <location>
        <begin position="182"/>
        <end position="263"/>
    </location>
</feature>
<dbReference type="InterPro" id="IPR001650">
    <property type="entry name" value="Helicase_C-like"/>
</dbReference>
<evidence type="ECO:0000256" key="12">
    <source>
        <dbReference type="ARBA" id="ARBA00044542"/>
    </source>
</evidence>
<dbReference type="SUPFAM" id="SSF52540">
    <property type="entry name" value="P-loop containing nucleoside triphosphate hydrolases"/>
    <property type="match status" value="2"/>
</dbReference>
<dbReference type="RefSeq" id="XP_005098479.1">
    <property type="nucleotide sequence ID" value="XM_005098422.3"/>
</dbReference>
<feature type="region of interest" description="Disordered" evidence="13">
    <location>
        <begin position="16"/>
        <end position="132"/>
    </location>
</feature>
<dbReference type="Pfam" id="PF16124">
    <property type="entry name" value="RecQ_Zn_bind"/>
    <property type="match status" value="1"/>
</dbReference>
<feature type="region of interest" description="Disordered" evidence="13">
    <location>
        <begin position="466"/>
        <end position="499"/>
    </location>
</feature>
<evidence type="ECO:0000256" key="5">
    <source>
        <dbReference type="ARBA" id="ARBA00022806"/>
    </source>
</evidence>
<dbReference type="SUPFAM" id="SSF47819">
    <property type="entry name" value="HRDC-like"/>
    <property type="match status" value="1"/>
</dbReference>
<dbReference type="InterPro" id="IPR004589">
    <property type="entry name" value="DNA_helicase_ATP-dep_RecQ"/>
</dbReference>
<feature type="compositionally biased region" description="Polar residues" evidence="13">
    <location>
        <begin position="392"/>
        <end position="411"/>
    </location>
</feature>
<evidence type="ECO:0000313" key="19">
    <source>
        <dbReference type="RefSeq" id="XP_005098479.1"/>
    </source>
</evidence>
<dbReference type="CDD" id="cd18794">
    <property type="entry name" value="SF2_C_RecQ"/>
    <property type="match status" value="1"/>
</dbReference>
<dbReference type="Gene3D" id="1.10.10.10">
    <property type="entry name" value="Winged helix-like DNA-binding domain superfamily/Winged helix DNA-binding domain"/>
    <property type="match status" value="1"/>
</dbReference>
<dbReference type="InterPro" id="IPR002121">
    <property type="entry name" value="HRDC_dom"/>
</dbReference>
<feature type="domain" description="Helicase ATP-binding" evidence="15">
    <location>
        <begin position="688"/>
        <end position="861"/>
    </location>
</feature>
<keyword evidence="9" id="KW-0539">Nucleus</keyword>
<evidence type="ECO:0000256" key="1">
    <source>
        <dbReference type="ARBA" id="ARBA00004123"/>
    </source>
</evidence>
<dbReference type="InterPro" id="IPR014001">
    <property type="entry name" value="Helicase_ATP-bd"/>
</dbReference>
<dbReference type="InterPro" id="IPR044876">
    <property type="entry name" value="HRDC_dom_sf"/>
</dbReference>
<sequence length="1440" mass="160268">MAAEKATFKGFTFKRAASKSAVPGSTLPKGTSDRKTTPVSLPSGNKGSSSDIRITSAPLSSDRKAIPHLGKSISAPISSGSRSTPCDGKSPSALLSSGGRATSAPLSSGSKAACHDGEKKQPMSKSGSFQTSMTSFAKNKPVAVAAVKPQRALPPQVMKEDVSTTGLTRDLPVEIFDDDDDFETLPFSQSDHQSVVAAHRGERSPKRRRKEETSIPDVIPDTPDKDDPLDGVMPRKKKRRTLPIMESDEEQTPSRTSSQKNCSRDLEEKCEDICQHPLLKKGLNTVKPEEAVELMHILLRVVDEICDIFNKIPIKTLFDLLLDDFGRLGELLKVRKQIKDTMDLKKFQGKMRSNPALGRKSSPGHPLASTPLLSADKTELKRKKLALKKSPTKSPAVSSETPRSQVASFYDTSGGGDMVRGKNESINKNYYDDKRLSHRKPNERATTSFDSMNDKSLMCGQSNFRSSLGCNSSQSPVSRLNSSSRHSEMGGLKNSPSFQKNADIEEAYYDPHMEERGFDEEMEAALAFDESFEEADHLKKTDSSVSKKMNSPNKNSVEKNAPSLLSPGGSKVRQQAVVNDISSRSLDIRDVEDEKMLDSLVDEAAAGVNSYHIEDDEYYDGFKEDQERNSQQRFSDSTYIPVFSSSDHDDGASSEFAGFKFEHSTKLQDKFQEVFGLKEFRRNQLEAINAALLGHDIFVLMPTGGGKSLCYQLPAVVFEGVTVVVSPLKALIQDQTQQLLSRDIPVANLSGDTDGDSLVYSGLYQRKPAYRLIYVTPEKLSVSGKLLNCLGNLHRRQQLSRFVIDEAHCVSQWGHDFRPDYKKLNLLRERFPGVPTMALTATATPRVRRDIIHQLDMNNPKWFMQSFNRPNLKYSVQSKKCSNATTDVIQMIQSRFRNDCGIVYCFSRKECDNVAMDLRKAGLLANSYHAGLDDNKRATVQERWLNEDGCKIICATIAFGMGIDKADVRFVIHYSLPKSMEGYYQEAGRAGRDGMIAHCILFYTYSDVKRIRKLIELDQSATFDSKRVHIDNLFAMVGYCENVTDCRRCQLLQYFGECSFDRAMCASFAGAVCDNCHSKDSFNLRDVTQDAKEIVKCVRELNTPHGNYTLIHILEIFKGSQNSKIKSLGHSKLALHARGKDWTRNDAERLCRKLVIDRILKEDLQVTAMDHTVCYIRMGPRAADLMRNQIKIELPIQGKRKRADAVKIGTEPKNSREKIEQDCLTELRALAKTIATEHNFKNYALIFPESALKQLAQRTPITVEEMVDQIDHFNVTMVEKYKAQRFLEITLKYSMEMMEVETDANTAEEGSEEEWASHYFEETSSFSGASRGRGQRGRGGKRGFSKGRSSFKRGRGKGRKYPARGKAAAKKTAPSSFSQYKYNSGSSGSSGKATGNMATTGGPPQPRPTTVTKGTLGLMPDPRSRSFLSSHSKSGGSSFF</sequence>
<dbReference type="PROSITE" id="PS50967">
    <property type="entry name" value="HRDC"/>
    <property type="match status" value="1"/>
</dbReference>
<gene>
    <name evidence="18 19" type="primary">LOC101856181</name>
</gene>
<feature type="domain" description="HRDC" evidence="14">
    <location>
        <begin position="1217"/>
        <end position="1300"/>
    </location>
</feature>
<feature type="compositionally biased region" description="Low complexity" evidence="13">
    <location>
        <begin position="72"/>
        <end position="83"/>
    </location>
</feature>
<dbReference type="InterPro" id="IPR036388">
    <property type="entry name" value="WH-like_DNA-bd_sf"/>
</dbReference>
<feature type="domain" description="Helicase C-terminal" evidence="16">
    <location>
        <begin position="884"/>
        <end position="1034"/>
    </location>
</feature>
<feature type="compositionally biased region" description="Low complexity" evidence="13">
    <location>
        <begin position="1425"/>
        <end position="1440"/>
    </location>
</feature>
<dbReference type="RefSeq" id="XP_005098478.1">
    <property type="nucleotide sequence ID" value="XM_005098421.3"/>
</dbReference>
<evidence type="ECO:0000256" key="13">
    <source>
        <dbReference type="SAM" id="MobiDB-lite"/>
    </source>
</evidence>
<evidence type="ECO:0000259" key="14">
    <source>
        <dbReference type="PROSITE" id="PS50967"/>
    </source>
</evidence>
<feature type="compositionally biased region" description="Polar residues" evidence="13">
    <location>
        <begin position="466"/>
        <end position="484"/>
    </location>
</feature>
<dbReference type="Pfam" id="PF00271">
    <property type="entry name" value="Helicase_C"/>
    <property type="match status" value="1"/>
</dbReference>
<dbReference type="InterPro" id="IPR011545">
    <property type="entry name" value="DEAD/DEAH_box_helicase_dom"/>
</dbReference>
<evidence type="ECO:0000256" key="2">
    <source>
        <dbReference type="ARBA" id="ARBA00005446"/>
    </source>
</evidence>
<keyword evidence="8" id="KW-0413">Isomerase</keyword>
<evidence type="ECO:0000256" key="11">
    <source>
        <dbReference type="ARBA" id="ARBA00034808"/>
    </source>
</evidence>
<dbReference type="Pfam" id="PF09382">
    <property type="entry name" value="RQC"/>
    <property type="match status" value="1"/>
</dbReference>
<dbReference type="SMART" id="SM00487">
    <property type="entry name" value="DEXDc"/>
    <property type="match status" value="1"/>
</dbReference>
<evidence type="ECO:0000313" key="17">
    <source>
        <dbReference type="Proteomes" id="UP000694888"/>
    </source>
</evidence>
<name>A0ABM0JPG4_APLCA</name>
<dbReference type="SMART" id="SM00956">
    <property type="entry name" value="RQC"/>
    <property type="match status" value="1"/>
</dbReference>
<keyword evidence="5" id="KW-0347">Helicase</keyword>
<dbReference type="Gene3D" id="3.40.50.300">
    <property type="entry name" value="P-loop containing nucleotide triphosphate hydrolases"/>
    <property type="match status" value="2"/>
</dbReference>
<proteinExistence type="inferred from homology"/>
<evidence type="ECO:0000256" key="4">
    <source>
        <dbReference type="ARBA" id="ARBA00022801"/>
    </source>
</evidence>
<feature type="compositionally biased region" description="Polar residues" evidence="13">
    <location>
        <begin position="543"/>
        <end position="555"/>
    </location>
</feature>
<comment type="catalytic activity">
    <reaction evidence="10">
        <text>Couples ATP hydrolysis with the unwinding of duplex DNA by translocating in the 3'-5' direction.</text>
        <dbReference type="EC" id="5.6.2.4"/>
    </reaction>
</comment>
<dbReference type="PROSITE" id="PS51192">
    <property type="entry name" value="HELICASE_ATP_BIND_1"/>
    <property type="match status" value="1"/>
</dbReference>
<dbReference type="PROSITE" id="PS00690">
    <property type="entry name" value="DEAH_ATP_HELICASE"/>
    <property type="match status" value="1"/>
</dbReference>
<dbReference type="SMART" id="SM00490">
    <property type="entry name" value="HELICc"/>
    <property type="match status" value="1"/>
</dbReference>
<feature type="compositionally biased region" description="Polar residues" evidence="13">
    <location>
        <begin position="123"/>
        <end position="132"/>
    </location>
</feature>
<evidence type="ECO:0000259" key="15">
    <source>
        <dbReference type="PROSITE" id="PS51192"/>
    </source>
</evidence>
<dbReference type="NCBIfam" id="TIGR00614">
    <property type="entry name" value="recQ_fam"/>
    <property type="match status" value="1"/>
</dbReference>
<dbReference type="EC" id="5.6.2.4" evidence="11"/>
<comment type="subcellular location">
    <subcellularLocation>
        <location evidence="1">Nucleus</location>
    </subcellularLocation>
</comment>
<dbReference type="Gene3D" id="1.10.150.80">
    <property type="entry name" value="HRDC domain"/>
    <property type="match status" value="1"/>
</dbReference>